<accession>A0A3M0MRH2</accession>
<feature type="compositionally biased region" description="Basic and acidic residues" evidence="1">
    <location>
        <begin position="1"/>
        <end position="17"/>
    </location>
</feature>
<dbReference type="Proteomes" id="UP000273516">
    <property type="component" value="Unassembled WGS sequence"/>
</dbReference>
<organism evidence="2 3">
    <name type="scientific">Paracoccus alkanivorans</name>
    <dbReference type="NCBI Taxonomy" id="2116655"/>
    <lineage>
        <taxon>Bacteria</taxon>
        <taxon>Pseudomonadati</taxon>
        <taxon>Pseudomonadota</taxon>
        <taxon>Alphaproteobacteria</taxon>
        <taxon>Rhodobacterales</taxon>
        <taxon>Paracoccaceae</taxon>
        <taxon>Paracoccus</taxon>
    </lineage>
</organism>
<comment type="caution">
    <text evidence="2">The sequence shown here is derived from an EMBL/GenBank/DDBJ whole genome shotgun (WGS) entry which is preliminary data.</text>
</comment>
<evidence type="ECO:0000313" key="3">
    <source>
        <dbReference type="Proteomes" id="UP000273516"/>
    </source>
</evidence>
<feature type="region of interest" description="Disordered" evidence="1">
    <location>
        <begin position="1"/>
        <end position="24"/>
    </location>
</feature>
<sequence>MLPARDTETDRTTEDTLQHATTLPCPGLSSAVTGSQPIEQAFSKLKAHLRKIDARAFVDLINALGDVYPS</sequence>
<protein>
    <recommendedName>
        <fullName evidence="4">Transposase</fullName>
    </recommendedName>
</protein>
<proteinExistence type="predicted"/>
<evidence type="ECO:0008006" key="4">
    <source>
        <dbReference type="Google" id="ProtNLM"/>
    </source>
</evidence>
<evidence type="ECO:0000313" key="2">
    <source>
        <dbReference type="EMBL" id="RMC33917.1"/>
    </source>
</evidence>
<name>A0A3M0MRH2_9RHOB</name>
<evidence type="ECO:0000256" key="1">
    <source>
        <dbReference type="SAM" id="MobiDB-lite"/>
    </source>
</evidence>
<dbReference type="EMBL" id="QOKZ01000006">
    <property type="protein sequence ID" value="RMC33917.1"/>
    <property type="molecule type" value="Genomic_DNA"/>
</dbReference>
<gene>
    <name evidence="2" type="ORF">C9E81_16675</name>
</gene>
<dbReference type="AlphaFoldDB" id="A0A3M0MRH2"/>
<reference evidence="2 3" key="1">
    <citation type="submission" date="2018-07" db="EMBL/GenBank/DDBJ databases">
        <authorList>
            <person name="Zhang Y."/>
            <person name="Wang L."/>
            <person name="Ma S."/>
        </authorList>
    </citation>
    <scope>NUCLEOTIDE SEQUENCE [LARGE SCALE GENOMIC DNA]</scope>
    <source>
        <strain evidence="2 3">4-2</strain>
    </source>
</reference>
<keyword evidence="3" id="KW-1185">Reference proteome</keyword>